<evidence type="ECO:0000313" key="10">
    <source>
        <dbReference type="Proteomes" id="UP000035425"/>
    </source>
</evidence>
<keyword evidence="2" id="KW-1003">Cell membrane</keyword>
<evidence type="ECO:0000256" key="7">
    <source>
        <dbReference type="SAM" id="Phobius"/>
    </source>
</evidence>
<evidence type="ECO:0000313" key="9">
    <source>
        <dbReference type="EMBL" id="KLL12593.1"/>
    </source>
</evidence>
<reference evidence="9 10" key="1">
    <citation type="submission" date="2014-12" db="EMBL/GenBank/DDBJ databases">
        <title>Frankia sp. BMG5.1 draft genome.</title>
        <authorList>
            <person name="Gtari M."/>
            <person name="Ghodhbane-Gtari F."/>
            <person name="Nouioui I."/>
            <person name="Ktari A."/>
            <person name="Hezbri K."/>
            <person name="Mimouni W."/>
            <person name="Sbissi I."/>
            <person name="Ayari A."/>
            <person name="Yamanaka T."/>
            <person name="Normand P."/>
            <person name="Tisa L.S."/>
            <person name="Boudabous A."/>
        </authorList>
    </citation>
    <scope>NUCLEOTIDE SEQUENCE [LARGE SCALE GENOMIC DNA]</scope>
    <source>
        <strain evidence="9 10">BMG5.1</strain>
    </source>
</reference>
<feature type="domain" description="Cardiolipin synthase N-terminal" evidence="8">
    <location>
        <begin position="13"/>
        <end position="57"/>
    </location>
</feature>
<feature type="compositionally biased region" description="Gly residues" evidence="6">
    <location>
        <begin position="77"/>
        <end position="90"/>
    </location>
</feature>
<keyword evidence="4 7" id="KW-1133">Transmembrane helix</keyword>
<accession>A0ABR5F784</accession>
<keyword evidence="5 7" id="KW-0472">Membrane</keyword>
<evidence type="ECO:0000256" key="1">
    <source>
        <dbReference type="ARBA" id="ARBA00004651"/>
    </source>
</evidence>
<dbReference type="InterPro" id="IPR027379">
    <property type="entry name" value="CLS_N"/>
</dbReference>
<comment type="subcellular location">
    <subcellularLocation>
        <location evidence="1">Cell membrane</location>
        <topology evidence="1">Multi-pass membrane protein</topology>
    </subcellularLocation>
</comment>
<feature type="compositionally biased region" description="Low complexity" evidence="6">
    <location>
        <begin position="100"/>
        <end position="111"/>
    </location>
</feature>
<feature type="region of interest" description="Disordered" evidence="6">
    <location>
        <begin position="61"/>
        <end position="145"/>
    </location>
</feature>
<proteinExistence type="predicted"/>
<evidence type="ECO:0000256" key="3">
    <source>
        <dbReference type="ARBA" id="ARBA00022692"/>
    </source>
</evidence>
<name>A0ABR5F784_9ACTN</name>
<feature type="transmembrane region" description="Helical" evidence="7">
    <location>
        <begin position="35"/>
        <end position="55"/>
    </location>
</feature>
<keyword evidence="3 7" id="KW-0812">Transmembrane</keyword>
<organism evidence="9 10">
    <name type="scientific">Protofrankia coriariae</name>
    <dbReference type="NCBI Taxonomy" id="1562887"/>
    <lineage>
        <taxon>Bacteria</taxon>
        <taxon>Bacillati</taxon>
        <taxon>Actinomycetota</taxon>
        <taxon>Actinomycetes</taxon>
        <taxon>Frankiales</taxon>
        <taxon>Frankiaceae</taxon>
        <taxon>Protofrankia</taxon>
    </lineage>
</organism>
<evidence type="ECO:0000256" key="6">
    <source>
        <dbReference type="SAM" id="MobiDB-lite"/>
    </source>
</evidence>
<sequence length="145" mass="16048">MVGFVLTLMIFGFWIFTLIDAIMAPSAAVRTLPKLAWIAIIVFFYALGGVAWLLVGRPRRDDRVGEGIDPTDHPTWGGRGRWAGADGFGRGSRESGQDGPSNVRWPSWPRRSPTPQPVAPDDNPEFLRELSERIRRGDGDGTSRT</sequence>
<feature type="compositionally biased region" description="Basic and acidic residues" evidence="6">
    <location>
        <begin position="61"/>
        <end position="72"/>
    </location>
</feature>
<evidence type="ECO:0000256" key="4">
    <source>
        <dbReference type="ARBA" id="ARBA00022989"/>
    </source>
</evidence>
<dbReference type="Proteomes" id="UP000035425">
    <property type="component" value="Unassembled WGS sequence"/>
</dbReference>
<dbReference type="Pfam" id="PF13396">
    <property type="entry name" value="PLDc_N"/>
    <property type="match status" value="1"/>
</dbReference>
<feature type="transmembrane region" description="Helical" evidence="7">
    <location>
        <begin position="7"/>
        <end position="29"/>
    </location>
</feature>
<evidence type="ECO:0000256" key="5">
    <source>
        <dbReference type="ARBA" id="ARBA00023136"/>
    </source>
</evidence>
<dbReference type="RefSeq" id="WP_047221529.1">
    <property type="nucleotide sequence ID" value="NZ_JWIO01000003.1"/>
</dbReference>
<keyword evidence="10" id="KW-1185">Reference proteome</keyword>
<evidence type="ECO:0000259" key="8">
    <source>
        <dbReference type="Pfam" id="PF13396"/>
    </source>
</evidence>
<evidence type="ECO:0000256" key="2">
    <source>
        <dbReference type="ARBA" id="ARBA00022475"/>
    </source>
</evidence>
<feature type="compositionally biased region" description="Basic and acidic residues" evidence="6">
    <location>
        <begin position="125"/>
        <end position="145"/>
    </location>
</feature>
<gene>
    <name evidence="9" type="ORF">FrCorBMG51_02550</name>
</gene>
<comment type="caution">
    <text evidence="9">The sequence shown here is derived from an EMBL/GenBank/DDBJ whole genome shotgun (WGS) entry which is preliminary data.</text>
</comment>
<dbReference type="EMBL" id="JWIO01000003">
    <property type="protein sequence ID" value="KLL12593.1"/>
    <property type="molecule type" value="Genomic_DNA"/>
</dbReference>
<protein>
    <recommendedName>
        <fullName evidence="8">Cardiolipin synthase N-terminal domain-containing protein</fullName>
    </recommendedName>
</protein>